<dbReference type="PANTHER" id="PTHR45364">
    <property type="entry name" value="HISTONE DEACETYLASE 9-RELATED"/>
    <property type="match status" value="1"/>
</dbReference>
<dbReference type="PRINTS" id="PR01270">
    <property type="entry name" value="HDASUPER"/>
</dbReference>
<reference evidence="15" key="1">
    <citation type="submission" date="2025-08" db="UniProtKB">
        <authorList>
            <consortium name="Ensembl"/>
        </authorList>
    </citation>
    <scope>IDENTIFICATION</scope>
</reference>
<dbReference type="InterPro" id="IPR023801">
    <property type="entry name" value="His_deacetylse_dom"/>
</dbReference>
<comment type="similarity">
    <text evidence="2">Belongs to the histone deacetylase family. HD type 2 subfamily.</text>
</comment>
<feature type="coiled-coil region" evidence="11">
    <location>
        <begin position="155"/>
        <end position="187"/>
    </location>
</feature>
<dbReference type="InterPro" id="IPR037138">
    <property type="entry name" value="His_deacetylse_dom_sf"/>
</dbReference>
<evidence type="ECO:0000256" key="8">
    <source>
        <dbReference type="ARBA" id="ARBA00023163"/>
    </source>
</evidence>
<evidence type="ECO:0000256" key="4">
    <source>
        <dbReference type="ARBA" id="ARBA00022491"/>
    </source>
</evidence>
<evidence type="ECO:0000256" key="3">
    <source>
        <dbReference type="ARBA" id="ARBA00012111"/>
    </source>
</evidence>
<evidence type="ECO:0000256" key="10">
    <source>
        <dbReference type="ARBA" id="ARBA00048287"/>
    </source>
</evidence>
<keyword evidence="9" id="KW-0539">Nucleus</keyword>
<feature type="region of interest" description="Disordered" evidence="12">
    <location>
        <begin position="280"/>
        <end position="301"/>
    </location>
</feature>
<sequence>MQHMVIGTIHLENHINTKLLFLSYCVSMDPSICLFLTRGCGKLWVVRSSFPRESPLSSSDSNSIFLLSVQEMPAEAPSLQPAAVRGPDAGGTIRTDAVLHCGRQQHGLLQFDLLHLQQQQHLQRQVLLAEYQRRQQELSSMHQVQLQQRLQTLAMQEQAELMEQQSQQKQQRELEELQAAMHKNKGQESAIASTVVKEHLKAFVLNRRPADPVTGQQDAVPGMLIQGETKRDFPLRKTVSEPNLKVRSLLRKKVSEMRWSPMSHKASSEGSKRHLIEPDARAVGSAPASEQSSPSSSYNNISALNGTTSSVPNIHAENAAVLARCPEGSTSQSNLYTSPSLPNISLGQAASTPQSLVARQDAEWRTHRPALLVVPPALTGWTTVAAPGPLGGLCQGDATVLHRAVFRTHSAPLPQSPQSLQQSALLQHRQQLLRRLQQQMKQPCLLEEEVQNPSATGRVDGVGDDNSLHCSSHSGAILGDPVTDTIRNGDEEPIGQQEMEIQVTEKRQPIAFQQRTLQTLLENQADVPPFPESEQPNQEAILAHRPLSRAKSSPATSHQAHTSSLDAARPVLSTGLVFEPLMLKHQCSCQNQNNHLEHAGRLQGIWARLQQSGLINFCEVIAGRKATLNDIQLVHSELHSIRYSTTTQNRNRLDPKGLLDVHPTQFLKLPCGGIGIDSDTYWNIAQSGNAARMAAGCVSTLAFHVASGRLRNGFAIVRPPGHHAEKSTAMGFCFFNSVAIAAKLLQAEMNVKKILIIDLDVHHGNGTQEAFYEDPGVLYISLHRYDHGSFFPGSGAPQEVRSHVCTNRAHSLSSPS</sequence>
<feature type="compositionally biased region" description="Low complexity" evidence="12">
    <location>
        <begin position="285"/>
        <end position="297"/>
    </location>
</feature>
<keyword evidence="8" id="KW-0804">Transcription</keyword>
<keyword evidence="4" id="KW-0678">Repressor</keyword>
<evidence type="ECO:0000256" key="1">
    <source>
        <dbReference type="ARBA" id="ARBA00004123"/>
    </source>
</evidence>
<dbReference type="Proteomes" id="UP000694388">
    <property type="component" value="Unplaced"/>
</dbReference>
<evidence type="ECO:0000259" key="14">
    <source>
        <dbReference type="Pfam" id="PF12203"/>
    </source>
</evidence>
<dbReference type="InterPro" id="IPR023696">
    <property type="entry name" value="Ureohydrolase_dom_sf"/>
</dbReference>
<dbReference type="PANTHER" id="PTHR45364:SF11">
    <property type="entry name" value="HISTONE DEACETYLASE 9"/>
    <property type="match status" value="1"/>
</dbReference>
<keyword evidence="6" id="KW-0156">Chromatin regulator</keyword>
<keyword evidence="11" id="KW-0175">Coiled coil</keyword>
<dbReference type="EC" id="3.5.1.98" evidence="3"/>
<evidence type="ECO:0000256" key="5">
    <source>
        <dbReference type="ARBA" id="ARBA00022801"/>
    </source>
</evidence>
<feature type="domain" description="Histone deacetylase" evidence="13">
    <location>
        <begin position="595"/>
        <end position="801"/>
    </location>
</feature>
<evidence type="ECO:0000259" key="13">
    <source>
        <dbReference type="Pfam" id="PF00850"/>
    </source>
</evidence>
<evidence type="ECO:0000313" key="16">
    <source>
        <dbReference type="Proteomes" id="UP000694388"/>
    </source>
</evidence>
<dbReference type="GO" id="GO:0141221">
    <property type="term" value="F:histone deacetylase activity, hydrolytic mechanism"/>
    <property type="evidence" value="ECO:0007669"/>
    <property type="project" value="UniProtKB-EC"/>
</dbReference>
<reference evidence="15" key="2">
    <citation type="submission" date="2025-09" db="UniProtKB">
        <authorList>
            <consortium name="Ensembl"/>
        </authorList>
    </citation>
    <scope>IDENTIFICATION</scope>
</reference>
<dbReference type="AlphaFoldDB" id="A0A8C4R1Y7"/>
<dbReference type="GO" id="GO:0005634">
    <property type="term" value="C:nucleus"/>
    <property type="evidence" value="ECO:0007669"/>
    <property type="project" value="UniProtKB-SubCell"/>
</dbReference>
<comment type="catalytic activity">
    <reaction evidence="10">
        <text>N(6)-acetyl-L-lysyl-[histone] + H2O = L-lysyl-[histone] + acetate</text>
        <dbReference type="Rhea" id="RHEA:58196"/>
        <dbReference type="Rhea" id="RHEA-COMP:9845"/>
        <dbReference type="Rhea" id="RHEA-COMP:11338"/>
        <dbReference type="ChEBI" id="CHEBI:15377"/>
        <dbReference type="ChEBI" id="CHEBI:29969"/>
        <dbReference type="ChEBI" id="CHEBI:30089"/>
        <dbReference type="ChEBI" id="CHEBI:61930"/>
        <dbReference type="EC" id="3.5.1.98"/>
    </reaction>
</comment>
<dbReference type="GeneTree" id="ENSGT00940000160534"/>
<feature type="region of interest" description="Disordered" evidence="12">
    <location>
        <begin position="547"/>
        <end position="566"/>
    </location>
</feature>
<evidence type="ECO:0000256" key="2">
    <source>
        <dbReference type="ARBA" id="ARBA00007738"/>
    </source>
</evidence>
<name>A0A8C4R1Y7_EPTBU</name>
<dbReference type="InterPro" id="IPR000286">
    <property type="entry name" value="HDACs"/>
</dbReference>
<dbReference type="InterPro" id="IPR024643">
    <property type="entry name" value="Hist_deacetylase_Gln_rich_N"/>
</dbReference>
<feature type="domain" description="Histone deacetylase glutamine rich N-terminal" evidence="14">
    <location>
        <begin position="109"/>
        <end position="178"/>
    </location>
</feature>
<dbReference type="Gene3D" id="3.40.800.20">
    <property type="entry name" value="Histone deacetylase domain"/>
    <property type="match status" value="1"/>
</dbReference>
<keyword evidence="5" id="KW-0378">Hydrolase</keyword>
<keyword evidence="16" id="KW-1185">Reference proteome</keyword>
<dbReference type="Ensembl" id="ENSEBUT00000024130.1">
    <property type="protein sequence ID" value="ENSEBUP00000023554.1"/>
    <property type="gene ID" value="ENSEBUG00000014438.1"/>
</dbReference>
<comment type="subcellular location">
    <subcellularLocation>
        <location evidence="1">Nucleus</location>
    </subcellularLocation>
</comment>
<evidence type="ECO:0000256" key="7">
    <source>
        <dbReference type="ARBA" id="ARBA00023015"/>
    </source>
</evidence>
<keyword evidence="7" id="KW-0805">Transcription regulation</keyword>
<dbReference type="Pfam" id="PF00850">
    <property type="entry name" value="Hist_deacetyl"/>
    <property type="match status" value="1"/>
</dbReference>
<organism evidence="15 16">
    <name type="scientific">Eptatretus burgeri</name>
    <name type="common">Inshore hagfish</name>
    <dbReference type="NCBI Taxonomy" id="7764"/>
    <lineage>
        <taxon>Eukaryota</taxon>
        <taxon>Metazoa</taxon>
        <taxon>Chordata</taxon>
        <taxon>Craniata</taxon>
        <taxon>Vertebrata</taxon>
        <taxon>Cyclostomata</taxon>
        <taxon>Myxini</taxon>
        <taxon>Myxiniformes</taxon>
        <taxon>Myxinidae</taxon>
        <taxon>Eptatretinae</taxon>
        <taxon>Eptatretus</taxon>
    </lineage>
</organism>
<feature type="compositionally biased region" description="Polar residues" evidence="12">
    <location>
        <begin position="550"/>
        <end position="565"/>
    </location>
</feature>
<accession>A0A8C4R1Y7</accession>
<evidence type="ECO:0000256" key="9">
    <source>
        <dbReference type="ARBA" id="ARBA00023242"/>
    </source>
</evidence>
<protein>
    <recommendedName>
        <fullName evidence="3">histone deacetylase</fullName>
        <ecNumber evidence="3">3.5.1.98</ecNumber>
    </recommendedName>
</protein>
<evidence type="ECO:0000313" key="15">
    <source>
        <dbReference type="Ensembl" id="ENSEBUP00000023554.1"/>
    </source>
</evidence>
<dbReference type="Pfam" id="PF12203">
    <property type="entry name" value="HDAC4_Gln"/>
    <property type="match status" value="1"/>
</dbReference>
<proteinExistence type="inferred from homology"/>
<dbReference type="SUPFAM" id="SSF52768">
    <property type="entry name" value="Arginase/deacetylase"/>
    <property type="match status" value="1"/>
</dbReference>
<evidence type="ECO:0000256" key="12">
    <source>
        <dbReference type="SAM" id="MobiDB-lite"/>
    </source>
</evidence>
<evidence type="ECO:0000256" key="11">
    <source>
        <dbReference type="SAM" id="Coils"/>
    </source>
</evidence>
<evidence type="ECO:0000256" key="6">
    <source>
        <dbReference type="ARBA" id="ARBA00022853"/>
    </source>
</evidence>